<dbReference type="SUPFAM" id="SSF53187">
    <property type="entry name" value="Zn-dependent exopeptidases"/>
    <property type="match status" value="1"/>
</dbReference>
<dbReference type="KEGG" id="pect:BN1012_Phect1458"/>
<dbReference type="HOGENOM" id="CLU_055736_0_0_5"/>
<name>X5MCY7_9HYPH</name>
<evidence type="ECO:0000313" key="1">
    <source>
        <dbReference type="EMBL" id="CDO59672.1"/>
    </source>
</evidence>
<dbReference type="OrthoDB" id="4014363at2"/>
<evidence type="ECO:0000313" key="2">
    <source>
        <dbReference type="Proteomes" id="UP000032160"/>
    </source>
</evidence>
<dbReference type="CDD" id="cd06233">
    <property type="entry name" value="M14-like"/>
    <property type="match status" value="1"/>
</dbReference>
<dbReference type="STRING" id="1458461.BN1012_Phect1458"/>
<sequence>MVAYFQPDYYAFRNQFRELATQRGFALEAHTLKAKGPGDRDLTIDTAYLGPMITDTSGPARVFAVSCGTHGTEGPSGSAVQAQFLNDMLDELTLPDDGAILLVHAHNPYGFAWVRRQNEDNVDINRNFLEPEDPRPTSQNYRDVYDILNPTDLTDETTAEFVEKAWALVDKHGMAWVQQAFTEGQYEFPRGVYYGGKERVESNRRLSGIYGDVLRHAKEAVLIDMHTGAGDYATYEALSRHEVGAPGYQWLCEALGEENVKYPAGEESVMTPTQGNVTAGICKENPHADIRAFSCEIGTFEGARMILAERAEGWLWAHGDRDSEQGKAIVAEVGECSNPADPDWREKVLDIGDEVITACWNKLFS</sequence>
<reference evidence="1 2" key="1">
    <citation type="journal article" date="2014" name="Front. Genet.">
        <title>Genome and metabolic network of "Candidatus Phaeomarinobacter ectocarpi" Ec32, a new candidate genus of Alphaproteobacteria frequently associated with brown algae.</title>
        <authorList>
            <person name="Dittami S.M."/>
            <person name="Barbeyron T."/>
            <person name="Boyen C."/>
            <person name="Cambefort J."/>
            <person name="Collet G."/>
            <person name="Delage L."/>
            <person name="Gobet A."/>
            <person name="Groisillier A."/>
            <person name="Leblanc C."/>
            <person name="Michel G."/>
            <person name="Scornet D."/>
            <person name="Siegel A."/>
            <person name="Tapia J.E."/>
            <person name="Tonon T."/>
        </authorList>
    </citation>
    <scope>NUCLEOTIDE SEQUENCE [LARGE SCALE GENOMIC DNA]</scope>
    <source>
        <strain evidence="1 2">Ec32</strain>
    </source>
</reference>
<dbReference type="Gene3D" id="3.40.630.10">
    <property type="entry name" value="Zn peptidases"/>
    <property type="match status" value="1"/>
</dbReference>
<dbReference type="Proteomes" id="UP000032160">
    <property type="component" value="Chromosome I"/>
</dbReference>
<keyword evidence="2" id="KW-1185">Reference proteome</keyword>
<dbReference type="AlphaFoldDB" id="X5MCY7"/>
<dbReference type="InterPro" id="IPR021259">
    <property type="entry name" value="DUF2817"/>
</dbReference>
<protein>
    <recommendedName>
        <fullName evidence="3">DUF2817 domain-containing protein</fullName>
    </recommendedName>
</protein>
<gene>
    <name evidence="1" type="ORF">BN1012_Phect1458</name>
</gene>
<dbReference type="RefSeq" id="WP_043950258.1">
    <property type="nucleotide sequence ID" value="NZ_HG966617.1"/>
</dbReference>
<dbReference type="Pfam" id="PF10994">
    <property type="entry name" value="DUF2817"/>
    <property type="match status" value="1"/>
</dbReference>
<evidence type="ECO:0008006" key="3">
    <source>
        <dbReference type="Google" id="ProtNLM"/>
    </source>
</evidence>
<organism evidence="1 2">
    <name type="scientific">Candidatus Phaeomarinibacter ectocarpi</name>
    <dbReference type="NCBI Taxonomy" id="1458461"/>
    <lineage>
        <taxon>Bacteria</taxon>
        <taxon>Pseudomonadati</taxon>
        <taxon>Pseudomonadota</taxon>
        <taxon>Alphaproteobacteria</taxon>
        <taxon>Hyphomicrobiales</taxon>
        <taxon>Parvibaculaceae</taxon>
        <taxon>Candidatus Phaeomarinibacter</taxon>
    </lineage>
</organism>
<proteinExistence type="predicted"/>
<accession>X5MCY7</accession>
<dbReference type="EMBL" id="HG966617">
    <property type="protein sequence ID" value="CDO59672.1"/>
    <property type="molecule type" value="Genomic_DNA"/>
</dbReference>